<evidence type="ECO:0000313" key="1">
    <source>
        <dbReference type="EMBL" id="MBC8536435.1"/>
    </source>
</evidence>
<evidence type="ECO:0000313" key="2">
    <source>
        <dbReference type="Proteomes" id="UP000620366"/>
    </source>
</evidence>
<dbReference type="RefSeq" id="WP_249300280.1">
    <property type="nucleotide sequence ID" value="NZ_JACRSP010000003.1"/>
</dbReference>
<comment type="caution">
    <text evidence="1">The sequence shown here is derived from an EMBL/GenBank/DDBJ whole genome shotgun (WGS) entry which is preliminary data.</text>
</comment>
<dbReference type="Proteomes" id="UP000620366">
    <property type="component" value="Unassembled WGS sequence"/>
</dbReference>
<proteinExistence type="predicted"/>
<keyword evidence="2" id="KW-1185">Reference proteome</keyword>
<organism evidence="1 2">
    <name type="scientific">Feifania hominis</name>
    <dbReference type="NCBI Taxonomy" id="2763660"/>
    <lineage>
        <taxon>Bacteria</taxon>
        <taxon>Bacillati</taxon>
        <taxon>Bacillota</taxon>
        <taxon>Clostridia</taxon>
        <taxon>Eubacteriales</taxon>
        <taxon>Feifaniaceae</taxon>
        <taxon>Feifania</taxon>
    </lineage>
</organism>
<reference evidence="1" key="1">
    <citation type="submission" date="2020-08" db="EMBL/GenBank/DDBJ databases">
        <title>Genome public.</title>
        <authorList>
            <person name="Liu C."/>
            <person name="Sun Q."/>
        </authorList>
    </citation>
    <scope>NUCLEOTIDE SEQUENCE</scope>
    <source>
        <strain evidence="1">BX7</strain>
    </source>
</reference>
<sequence length="131" mass="15174">MYELLEISESAATRFLTLKNMETNTVEECFDDSALVSDKNFEFMKTGRQYDCKIKLFGTPVNSKVPNSVNCKILDTNVVIGNTPFVEVIVNKNKYYIVRQKAMRFEKEDFISFLFTRKDLIQVDSVIHPDL</sequence>
<name>A0A926HUZ0_9FIRM</name>
<dbReference type="EMBL" id="JACRSP010000003">
    <property type="protein sequence ID" value="MBC8536435.1"/>
    <property type="molecule type" value="Genomic_DNA"/>
</dbReference>
<protein>
    <submittedName>
        <fullName evidence="1">Uncharacterized protein</fullName>
    </submittedName>
</protein>
<dbReference type="AlphaFoldDB" id="A0A926HUZ0"/>
<gene>
    <name evidence="1" type="ORF">H8695_07015</name>
</gene>
<accession>A0A926HUZ0</accession>